<dbReference type="InterPro" id="IPR020846">
    <property type="entry name" value="MFS_dom"/>
</dbReference>
<dbReference type="Pfam" id="PF07690">
    <property type="entry name" value="MFS_1"/>
    <property type="match status" value="1"/>
</dbReference>
<dbReference type="Gene3D" id="1.20.1250.20">
    <property type="entry name" value="MFS general substrate transporter like domains"/>
    <property type="match status" value="2"/>
</dbReference>
<evidence type="ECO:0000256" key="1">
    <source>
        <dbReference type="ARBA" id="ARBA00022692"/>
    </source>
</evidence>
<feature type="transmembrane region" description="Helical" evidence="4">
    <location>
        <begin position="287"/>
        <end position="305"/>
    </location>
</feature>
<evidence type="ECO:0000313" key="7">
    <source>
        <dbReference type="Proteomes" id="UP001524642"/>
    </source>
</evidence>
<dbReference type="InterPro" id="IPR011701">
    <property type="entry name" value="MFS"/>
</dbReference>
<dbReference type="InterPro" id="IPR050327">
    <property type="entry name" value="Proton-linked_MCT"/>
</dbReference>
<keyword evidence="3 4" id="KW-0472">Membrane</keyword>
<feature type="transmembrane region" description="Helical" evidence="4">
    <location>
        <begin position="252"/>
        <end position="271"/>
    </location>
</feature>
<feature type="transmembrane region" description="Helical" evidence="4">
    <location>
        <begin position="103"/>
        <end position="121"/>
    </location>
</feature>
<feature type="domain" description="Major facilitator superfamily (MFS) profile" evidence="5">
    <location>
        <begin position="35"/>
        <end position="429"/>
    </location>
</feature>
<dbReference type="PANTHER" id="PTHR11360:SF284">
    <property type="entry name" value="EG:103B4.3 PROTEIN-RELATED"/>
    <property type="match status" value="1"/>
</dbReference>
<accession>A0ABT1X3R9</accession>
<evidence type="ECO:0000313" key="6">
    <source>
        <dbReference type="EMBL" id="MCR0982746.1"/>
    </source>
</evidence>
<organism evidence="6 7">
    <name type="scientific">Roseomonas populi</name>
    <dbReference type="NCBI Taxonomy" id="3121582"/>
    <lineage>
        <taxon>Bacteria</taxon>
        <taxon>Pseudomonadati</taxon>
        <taxon>Pseudomonadota</taxon>
        <taxon>Alphaproteobacteria</taxon>
        <taxon>Acetobacterales</taxon>
        <taxon>Roseomonadaceae</taxon>
        <taxon>Roseomonas</taxon>
    </lineage>
</organism>
<feature type="transmembrane region" description="Helical" evidence="4">
    <location>
        <begin position="192"/>
        <end position="213"/>
    </location>
</feature>
<sequence length="540" mass="55673">MTLIARPCLPEQPLPTVPARRPAPVVPRPPLRFRGWAVVGGSFVVQALCFGAIYSVPAFAASLRTSFGVSDLSVSLIYAVSGAMAFAIGGVSGPLADRFGARWPIALGMVVMASGFLLAAVARNFSQVLLCYGLLVGTGAGMAYVPAVAAVQRWFVAWRGLASGIATSGVGVGTALVPVSASLLALCGDWRVAFLITAVFVAVTGLLAAQCLARSPEACGLEPDGTAEPARRHHAPVPEGIGIGQALRERQYYLLLAGSLLLSVAVALPYADVVATARGAGLAASDALWLLSLIGIGSILGRLALGTVADRFGRDRTLLACCIGVAATMAWWAETRSAIGFILFALGFGLCQGGFVALLPSVVVDLYGRRSAGGLIGMLFTGRALSVLLGAPGMAALAAAAGHGIALWTACGLALLGTLLLSRALWPRRRPRGAGNARKPGLVSPASSLPPILPHHPGQAPMMIRRSGTDNPSADRRPALRDLLWVMADLPTRTLPSGRETLSAQVKIGAPSSANTLCLTMVSACSMEDHSCDAPLHTAS</sequence>
<keyword evidence="7" id="KW-1185">Reference proteome</keyword>
<protein>
    <submittedName>
        <fullName evidence="6">MFS transporter</fullName>
    </submittedName>
</protein>
<reference evidence="6 7" key="1">
    <citation type="submission" date="2022-06" db="EMBL/GenBank/DDBJ databases">
        <title>Roseomonas CN29.</title>
        <authorList>
            <person name="Cheng Y."/>
            <person name="He X."/>
        </authorList>
    </citation>
    <scope>NUCLEOTIDE SEQUENCE [LARGE SCALE GENOMIC DNA]</scope>
    <source>
        <strain evidence="6 7">CN29</strain>
    </source>
</reference>
<feature type="transmembrane region" description="Helical" evidence="4">
    <location>
        <begin position="375"/>
        <end position="399"/>
    </location>
</feature>
<dbReference type="EMBL" id="JANJOU010000008">
    <property type="protein sequence ID" value="MCR0982746.1"/>
    <property type="molecule type" value="Genomic_DNA"/>
</dbReference>
<comment type="caution">
    <text evidence="6">The sequence shown here is derived from an EMBL/GenBank/DDBJ whole genome shotgun (WGS) entry which is preliminary data.</text>
</comment>
<evidence type="ECO:0000256" key="2">
    <source>
        <dbReference type="ARBA" id="ARBA00022989"/>
    </source>
</evidence>
<feature type="transmembrane region" description="Helical" evidence="4">
    <location>
        <begin position="405"/>
        <end position="426"/>
    </location>
</feature>
<dbReference type="PROSITE" id="PS50850">
    <property type="entry name" value="MFS"/>
    <property type="match status" value="1"/>
</dbReference>
<name>A0ABT1X3R9_9PROT</name>
<keyword evidence="1 4" id="KW-0812">Transmembrane</keyword>
<dbReference type="SUPFAM" id="SSF103473">
    <property type="entry name" value="MFS general substrate transporter"/>
    <property type="match status" value="1"/>
</dbReference>
<feature type="transmembrane region" description="Helical" evidence="4">
    <location>
        <begin position="161"/>
        <end position="186"/>
    </location>
</feature>
<dbReference type="PANTHER" id="PTHR11360">
    <property type="entry name" value="MONOCARBOXYLATE TRANSPORTER"/>
    <property type="match status" value="1"/>
</dbReference>
<proteinExistence type="predicted"/>
<dbReference type="Proteomes" id="UP001524642">
    <property type="component" value="Unassembled WGS sequence"/>
</dbReference>
<feature type="transmembrane region" description="Helical" evidence="4">
    <location>
        <begin position="36"/>
        <end position="56"/>
    </location>
</feature>
<evidence type="ECO:0000256" key="3">
    <source>
        <dbReference type="ARBA" id="ARBA00023136"/>
    </source>
</evidence>
<feature type="transmembrane region" description="Helical" evidence="4">
    <location>
        <begin position="127"/>
        <end position="149"/>
    </location>
</feature>
<evidence type="ECO:0000259" key="5">
    <source>
        <dbReference type="PROSITE" id="PS50850"/>
    </source>
</evidence>
<feature type="transmembrane region" description="Helical" evidence="4">
    <location>
        <begin position="317"/>
        <end position="333"/>
    </location>
</feature>
<dbReference type="RefSeq" id="WP_257716410.1">
    <property type="nucleotide sequence ID" value="NZ_JANJOU010000008.1"/>
</dbReference>
<dbReference type="InterPro" id="IPR036259">
    <property type="entry name" value="MFS_trans_sf"/>
</dbReference>
<keyword evidence="2 4" id="KW-1133">Transmembrane helix</keyword>
<feature type="transmembrane region" description="Helical" evidence="4">
    <location>
        <begin position="76"/>
        <end position="96"/>
    </location>
</feature>
<gene>
    <name evidence="6" type="ORF">NRP21_11865</name>
</gene>
<evidence type="ECO:0000256" key="4">
    <source>
        <dbReference type="SAM" id="Phobius"/>
    </source>
</evidence>
<feature type="transmembrane region" description="Helical" evidence="4">
    <location>
        <begin position="339"/>
        <end position="363"/>
    </location>
</feature>